<dbReference type="Proteomes" id="UP000294737">
    <property type="component" value="Unassembled WGS sequence"/>
</dbReference>
<feature type="chain" id="PRO_5020492972" evidence="2">
    <location>
        <begin position="22"/>
        <end position="129"/>
    </location>
</feature>
<evidence type="ECO:0000256" key="2">
    <source>
        <dbReference type="SAM" id="SignalP"/>
    </source>
</evidence>
<comment type="caution">
    <text evidence="3">The sequence shown here is derived from an EMBL/GenBank/DDBJ whole genome shotgun (WGS) entry which is preliminary data.</text>
</comment>
<evidence type="ECO:0000256" key="1">
    <source>
        <dbReference type="SAM" id="MobiDB-lite"/>
    </source>
</evidence>
<gene>
    <name evidence="3" type="ORF">EV677_0424</name>
</gene>
<evidence type="ECO:0000313" key="4">
    <source>
        <dbReference type="Proteomes" id="UP000294737"/>
    </source>
</evidence>
<name>A0A4R6GG42_9BURK</name>
<sequence>MKRLATAVLLSSIAALSVAQKAPDAADTCLSKRQDILTQIDQAKAKGNNKQVAGLNKALKANDANCTPESLRRAGEKDVSEARAKVADRDRELTEAKAEGKDKDKIAKREQKLNEAQAELQRAQKALGN</sequence>
<dbReference type="OrthoDB" id="8857446at2"/>
<proteinExistence type="predicted"/>
<reference evidence="3 4" key="1">
    <citation type="submission" date="2019-03" db="EMBL/GenBank/DDBJ databases">
        <title>Genomic Encyclopedia of Type Strains, Phase IV (KMG-IV): sequencing the most valuable type-strain genomes for metagenomic binning, comparative biology and taxonomic classification.</title>
        <authorList>
            <person name="Goeker M."/>
        </authorList>
    </citation>
    <scope>NUCLEOTIDE SEQUENCE [LARGE SCALE GENOMIC DNA]</scope>
    <source>
        <strain evidence="3 4">DSM 18555</strain>
    </source>
</reference>
<organism evidence="3 4">
    <name type="scientific">Herminiimonas fonticola</name>
    <dbReference type="NCBI Taxonomy" id="303380"/>
    <lineage>
        <taxon>Bacteria</taxon>
        <taxon>Pseudomonadati</taxon>
        <taxon>Pseudomonadota</taxon>
        <taxon>Betaproteobacteria</taxon>
        <taxon>Burkholderiales</taxon>
        <taxon>Oxalobacteraceae</taxon>
        <taxon>Herminiimonas</taxon>
    </lineage>
</organism>
<protein>
    <submittedName>
        <fullName evidence="3">Uncharacterized protein DUF1090</fullName>
    </submittedName>
</protein>
<evidence type="ECO:0000313" key="3">
    <source>
        <dbReference type="EMBL" id="TDN93889.1"/>
    </source>
</evidence>
<feature type="signal peptide" evidence="2">
    <location>
        <begin position="1"/>
        <end position="21"/>
    </location>
</feature>
<dbReference type="Pfam" id="PF06476">
    <property type="entry name" value="DUF1090"/>
    <property type="match status" value="1"/>
</dbReference>
<keyword evidence="2" id="KW-0732">Signal</keyword>
<feature type="compositionally biased region" description="Basic and acidic residues" evidence="1">
    <location>
        <begin position="70"/>
        <end position="106"/>
    </location>
</feature>
<feature type="region of interest" description="Disordered" evidence="1">
    <location>
        <begin position="69"/>
        <end position="106"/>
    </location>
</feature>
<dbReference type="EMBL" id="SNWF01000004">
    <property type="protein sequence ID" value="TDN93889.1"/>
    <property type="molecule type" value="Genomic_DNA"/>
</dbReference>
<dbReference type="InterPro" id="IPR009468">
    <property type="entry name" value="DUF1090"/>
</dbReference>
<dbReference type="RefSeq" id="WP_112990576.1">
    <property type="nucleotide sequence ID" value="NZ_PTLZ01000001.1"/>
</dbReference>
<accession>A0A4R6GG42</accession>
<keyword evidence="4" id="KW-1185">Reference proteome</keyword>
<dbReference type="AlphaFoldDB" id="A0A4R6GG42"/>